<dbReference type="EMBL" id="LR134441">
    <property type="protein sequence ID" value="VEH98588.1"/>
    <property type="molecule type" value="Genomic_DNA"/>
</dbReference>
<sequence>MIEENKRLPDIAWKKWGPYVSNREWGLVREDYSANGDAWNYTNHDTAEAKTYRWGEEGICGISDDMQLLVFSLGLWNKKDKMVKERFFGLTNGQGNHGEDVKEYYYYLDNTPTHSYMKMLYKYPQNAFPYEELLEKNAEAGKENPEYELIDTGVFDQNEYFDIFIEYAKSSPEDILIKVTVTNKSAIDAPLILLPTIWFRNSWSWGYDYYRPQLNANNSSQIAIDHKELAVKNFYAKQSSDVLFCDNETNNKRLFNSANAGKFCKDGINDFIINGNNKAVNSGKTGTKASFVIDEVIAGKTTQVFEFRLCDQDLAKPFQDFEEIFSERKTEADDYYKDLQKGILNDDEKLVQRQAFAGMLWSKQFYHYSVEKWLKGDPAEIPPPKSRRNIRNTEWENFNSMNIISMPDKWEYPWFATWDLAFHTLSFAIIDSDFAKQQLKLLTLEWFMHPNGQLPAYEWNFSDVNPPVHAWAAFRVFKIDEVKNGKPDLLFLEGVFQKLLMNFTWWVNKKDHNGNSVFSGGFLGLDNIGIFDRSENLPFGEDLEQADATSWMAMFSLNMMRIAMELALYNEVYEDMATKFFEHFLHIAHALDCMCESEFGLWDEEDQFFYDAISLKDGTNKLLKIRTIVGLIPMYAVEVIDDEMLDKLPKFKERMDWFLKNKPELAALVSHWEVKGEDSKHLLSLLRGHRLKKLLERMLNEKEFLSDYGVRALSKEYEENPFHINLDGTDYKVKYLPAESDSYMFGGNSNWRGPIWFPVNFLIIESLQRFFFYYSPDFKIECPTGSGIYLNLNEIAEFLGKRLSNIFLKDENGKRAFNGQYPRFQEDEDFKDYILFYEYFHGDTGRGVGSSHQTGWTGLIAKILQPRFQEMKLVQAQTETPKKAGVKVDGK</sequence>
<dbReference type="AlphaFoldDB" id="A0A3S4YJ89"/>
<dbReference type="STRING" id="266748.HY04_12665"/>
<dbReference type="PANTHER" id="PTHR10412">
    <property type="entry name" value="MANNOSYL-OLIGOSACCHARIDE GLUCOSIDASE"/>
    <property type="match status" value="1"/>
</dbReference>
<keyword evidence="4" id="KW-1185">Reference proteome</keyword>
<dbReference type="InterPro" id="IPR008928">
    <property type="entry name" value="6-hairpin_glycosidase_sf"/>
</dbReference>
<evidence type="ECO:0000313" key="4">
    <source>
        <dbReference type="Proteomes" id="UP000028349"/>
    </source>
</evidence>
<reference evidence="2 4" key="1">
    <citation type="submission" date="2014-07" db="EMBL/GenBank/DDBJ databases">
        <authorList>
            <person name="Pisani N.G."/>
            <person name="Newman J.D."/>
        </authorList>
    </citation>
    <scope>NUCLEOTIDE SEQUENCE [LARGE SCALE GENOMIC DNA]</scope>
    <source>
        <strain evidence="2 4">LMG 24720</strain>
    </source>
</reference>
<dbReference type="EMBL" id="JPEP01000002">
    <property type="protein sequence ID" value="KEY19263.1"/>
    <property type="molecule type" value="Genomic_DNA"/>
</dbReference>
<dbReference type="Pfam" id="PF22422">
    <property type="entry name" value="MGH1-like_GH"/>
    <property type="match status" value="2"/>
</dbReference>
<dbReference type="InterPro" id="IPR004888">
    <property type="entry name" value="Glycoside_hydrolase_63"/>
</dbReference>
<dbReference type="Proteomes" id="UP000028349">
    <property type="component" value="Unassembled WGS sequence"/>
</dbReference>
<feature type="domain" description="Mannosylglycerate hydrolase MGH1-like glycoside hydrolase" evidence="1">
    <location>
        <begin position="412"/>
        <end position="517"/>
    </location>
</feature>
<dbReference type="OrthoDB" id="9781878at2"/>
<dbReference type="SUPFAM" id="SSF48208">
    <property type="entry name" value="Six-hairpin glycosidases"/>
    <property type="match status" value="1"/>
</dbReference>
<dbReference type="InterPro" id="IPR012341">
    <property type="entry name" value="6hp_glycosidase-like_sf"/>
</dbReference>
<evidence type="ECO:0000313" key="2">
    <source>
        <dbReference type="EMBL" id="KEY19263.1"/>
    </source>
</evidence>
<protein>
    <submittedName>
        <fullName evidence="2">Glucosidase</fullName>
    </submittedName>
</protein>
<reference evidence="3 5" key="2">
    <citation type="submission" date="2018-12" db="EMBL/GenBank/DDBJ databases">
        <authorList>
            <consortium name="Pathogen Informatics"/>
        </authorList>
    </citation>
    <scope>NUCLEOTIDE SEQUENCE [LARGE SCALE GENOMIC DNA]</scope>
    <source>
        <strain evidence="3 5">NCTC13489</strain>
    </source>
</reference>
<dbReference type="Gene3D" id="1.50.10.10">
    <property type="match status" value="1"/>
</dbReference>
<evidence type="ECO:0000259" key="1">
    <source>
        <dbReference type="Pfam" id="PF22422"/>
    </source>
</evidence>
<dbReference type="InterPro" id="IPR054491">
    <property type="entry name" value="MGH1-like_GH"/>
</dbReference>
<proteinExistence type="predicted"/>
<organism evidence="3 5">
    <name type="scientific">Kaistella antarctica</name>
    <dbReference type="NCBI Taxonomy" id="266748"/>
    <lineage>
        <taxon>Bacteria</taxon>
        <taxon>Pseudomonadati</taxon>
        <taxon>Bacteroidota</taxon>
        <taxon>Flavobacteriia</taxon>
        <taxon>Flavobacteriales</taxon>
        <taxon>Weeksellaceae</taxon>
        <taxon>Chryseobacterium group</taxon>
        <taxon>Kaistella</taxon>
    </lineage>
</organism>
<evidence type="ECO:0000313" key="5">
    <source>
        <dbReference type="Proteomes" id="UP000270036"/>
    </source>
</evidence>
<dbReference type="KEGG" id="cant:NCTC13489_01042"/>
<gene>
    <name evidence="2" type="ORF">HY04_12665</name>
    <name evidence="3" type="ORF">NCTC13489_01042</name>
</gene>
<accession>A0A3S4YJ89</accession>
<dbReference type="RefSeq" id="WP_034720238.1">
    <property type="nucleotide sequence ID" value="NZ_FOIX01000003.1"/>
</dbReference>
<name>A0A3S4YJ89_9FLAO</name>
<dbReference type="Proteomes" id="UP000270036">
    <property type="component" value="Chromosome"/>
</dbReference>
<evidence type="ECO:0000313" key="3">
    <source>
        <dbReference type="EMBL" id="VEH98588.1"/>
    </source>
</evidence>
<dbReference type="GO" id="GO:0004573">
    <property type="term" value="F:Glc3Man9GlcNAc2 oligosaccharide glucosidase activity"/>
    <property type="evidence" value="ECO:0007669"/>
    <property type="project" value="InterPro"/>
</dbReference>
<dbReference type="GO" id="GO:0009311">
    <property type="term" value="P:oligosaccharide metabolic process"/>
    <property type="evidence" value="ECO:0007669"/>
    <property type="project" value="InterPro"/>
</dbReference>
<dbReference type="PANTHER" id="PTHR10412:SF10">
    <property type="entry name" value="GLYCOSYL HYDROLASE FAMILY 63 C-TERMINAL DOMAIN-CONTAINING PROTEIN"/>
    <property type="match status" value="1"/>
</dbReference>
<feature type="domain" description="Mannosylglycerate hydrolase MGH1-like glycoside hydrolase" evidence="1">
    <location>
        <begin position="685"/>
        <end position="854"/>
    </location>
</feature>